<sequence>MLLTAHLLSMPKPLVTPAAHINSTVEYIKCLCVRNYVLI</sequence>
<evidence type="ECO:0000313" key="2">
    <source>
        <dbReference type="Proteomes" id="UP000010808"/>
    </source>
</evidence>
<organism evidence="1 2">
    <name type="scientific">Maridesulfovibrio hydrothermalis AM13 = DSM 14728</name>
    <dbReference type="NCBI Taxonomy" id="1121451"/>
    <lineage>
        <taxon>Bacteria</taxon>
        <taxon>Pseudomonadati</taxon>
        <taxon>Thermodesulfobacteriota</taxon>
        <taxon>Desulfovibrionia</taxon>
        <taxon>Desulfovibrionales</taxon>
        <taxon>Desulfovibrionaceae</taxon>
        <taxon>Maridesulfovibrio</taxon>
    </lineage>
</organism>
<dbReference type="Proteomes" id="UP000010808">
    <property type="component" value="Chromosome"/>
</dbReference>
<keyword evidence="2" id="KW-1185">Reference proteome</keyword>
<name>L0REM8_9BACT</name>
<dbReference type="EMBL" id="FO203522">
    <property type="protein sequence ID" value="CCO25219.1"/>
    <property type="molecule type" value="Genomic_DNA"/>
</dbReference>
<proteinExistence type="predicted"/>
<dbReference type="HOGENOM" id="CLU_3308510_0_0_7"/>
<reference evidence="1 2" key="1">
    <citation type="submission" date="2012-10" db="EMBL/GenBank/DDBJ databases">
        <authorList>
            <person name="Genoscope - CEA"/>
        </authorList>
    </citation>
    <scope>NUCLEOTIDE SEQUENCE [LARGE SCALE GENOMIC DNA]</scope>
    <source>
        <strain evidence="2">AM13 / DSM 14728</strain>
    </source>
</reference>
<evidence type="ECO:0000313" key="1">
    <source>
        <dbReference type="EMBL" id="CCO25219.1"/>
    </source>
</evidence>
<protein>
    <submittedName>
        <fullName evidence="1">Uncharacterized protein</fullName>
    </submittedName>
</protein>
<accession>L0REM8</accession>
<dbReference type="KEGG" id="dhy:DESAM_22952"/>
<gene>
    <name evidence="1" type="ORF">DESAM_22952</name>
</gene>
<dbReference type="AlphaFoldDB" id="L0REM8"/>